<keyword evidence="1" id="KW-0489">Methyltransferase</keyword>
<proteinExistence type="predicted"/>
<dbReference type="PIRSF" id="PIRSF000398">
    <property type="entry name" value="M_m6A_EcoRV"/>
    <property type="match status" value="1"/>
</dbReference>
<dbReference type="PANTHER" id="PTHR30481:SF2">
    <property type="entry name" value="SITE-SPECIFIC DNA-METHYLTRANSFERASE (ADENINE-SPECIFIC)"/>
    <property type="match status" value="1"/>
</dbReference>
<name>X1ICP2_9ZZZZ</name>
<dbReference type="InterPro" id="IPR012327">
    <property type="entry name" value="MeTrfase_D12"/>
</dbReference>
<dbReference type="InterPro" id="IPR029063">
    <property type="entry name" value="SAM-dependent_MTases_sf"/>
</dbReference>
<comment type="caution">
    <text evidence="4">The sequence shown here is derived from an EMBL/GenBank/DDBJ whole genome shotgun (WGS) entry which is preliminary data.</text>
</comment>
<accession>X1ICP2</accession>
<feature type="non-terminal residue" evidence="4">
    <location>
        <position position="1"/>
    </location>
</feature>
<feature type="non-terminal residue" evidence="4">
    <location>
        <position position="251"/>
    </location>
</feature>
<dbReference type="SUPFAM" id="SSF53335">
    <property type="entry name" value="S-adenosyl-L-methionine-dependent methyltransferases"/>
    <property type="match status" value="1"/>
</dbReference>
<dbReference type="GO" id="GO:0006298">
    <property type="term" value="P:mismatch repair"/>
    <property type="evidence" value="ECO:0007669"/>
    <property type="project" value="TreeGrafter"/>
</dbReference>
<dbReference type="Gene3D" id="3.40.50.150">
    <property type="entry name" value="Vaccinia Virus protein VP39"/>
    <property type="match status" value="2"/>
</dbReference>
<dbReference type="Pfam" id="PF02086">
    <property type="entry name" value="MethyltransfD12"/>
    <property type="match status" value="1"/>
</dbReference>
<dbReference type="AlphaFoldDB" id="X1ICP2"/>
<dbReference type="GO" id="GO:0043565">
    <property type="term" value="F:sequence-specific DNA binding"/>
    <property type="evidence" value="ECO:0007669"/>
    <property type="project" value="TreeGrafter"/>
</dbReference>
<dbReference type="GO" id="GO:0009007">
    <property type="term" value="F:site-specific DNA-methyltransferase (adenine-specific) activity"/>
    <property type="evidence" value="ECO:0007669"/>
    <property type="project" value="UniProtKB-EC"/>
</dbReference>
<dbReference type="PANTHER" id="PTHR30481">
    <property type="entry name" value="DNA ADENINE METHYLASE"/>
    <property type="match status" value="1"/>
</dbReference>
<protein>
    <submittedName>
        <fullName evidence="4">Uncharacterized protein</fullName>
    </submittedName>
</protein>
<dbReference type="InterPro" id="IPR012263">
    <property type="entry name" value="M_m6A_EcoRV"/>
</dbReference>
<reference evidence="4" key="1">
    <citation type="journal article" date="2014" name="Front. Microbiol.">
        <title>High frequency of phylogenetically diverse reductive dehalogenase-homologous genes in deep subseafloor sedimentary metagenomes.</title>
        <authorList>
            <person name="Kawai M."/>
            <person name="Futagami T."/>
            <person name="Toyoda A."/>
            <person name="Takaki Y."/>
            <person name="Nishi S."/>
            <person name="Hori S."/>
            <person name="Arai W."/>
            <person name="Tsubouchi T."/>
            <person name="Morono Y."/>
            <person name="Uchiyama I."/>
            <person name="Ito T."/>
            <person name="Fujiyama A."/>
            <person name="Inagaki F."/>
            <person name="Takami H."/>
        </authorList>
    </citation>
    <scope>NUCLEOTIDE SEQUENCE</scope>
    <source>
        <strain evidence="4">Expedition CK06-06</strain>
    </source>
</reference>
<keyword evidence="2" id="KW-0808">Transferase</keyword>
<sequence length="251" mass="28838">TRILSPLRYPGGKGGLAKLLTIVLQINDCTGCHYYEPFAGGAGAAFRMLVDGIVSELFLNDADPCVYAFWVSALRETERFVDRILSIPLTIEEWQCQQAICLNPTAQSTFDVGFAAFYLNRCNRSGILVGAGPIGGYAQRGKWRLDERFNRENLASRILQLGQYRDSIHIYNLDAIAFLGAWLPMGRRRREAFVYLDPPYFTTGRRLYFNFYREKDHRALARYVLRQRKLKWIMTYDDSDFHTPDLPGRAQ</sequence>
<dbReference type="GO" id="GO:0032259">
    <property type="term" value="P:methylation"/>
    <property type="evidence" value="ECO:0007669"/>
    <property type="project" value="UniProtKB-KW"/>
</dbReference>
<evidence type="ECO:0000313" key="4">
    <source>
        <dbReference type="EMBL" id="GAH80186.1"/>
    </source>
</evidence>
<organism evidence="4">
    <name type="scientific">marine sediment metagenome</name>
    <dbReference type="NCBI Taxonomy" id="412755"/>
    <lineage>
        <taxon>unclassified sequences</taxon>
        <taxon>metagenomes</taxon>
        <taxon>ecological metagenomes</taxon>
    </lineage>
</organism>
<dbReference type="EMBL" id="BARU01036720">
    <property type="protein sequence ID" value="GAH80186.1"/>
    <property type="molecule type" value="Genomic_DNA"/>
</dbReference>
<gene>
    <name evidence="4" type="ORF">S03H2_57292</name>
</gene>
<keyword evidence="3" id="KW-0949">S-adenosyl-L-methionine</keyword>
<evidence type="ECO:0000256" key="3">
    <source>
        <dbReference type="ARBA" id="ARBA00022691"/>
    </source>
</evidence>
<dbReference type="GO" id="GO:1904047">
    <property type="term" value="F:S-adenosyl-L-methionine binding"/>
    <property type="evidence" value="ECO:0007669"/>
    <property type="project" value="TreeGrafter"/>
</dbReference>
<dbReference type="PRINTS" id="PR00505">
    <property type="entry name" value="D12N6MTFRASE"/>
</dbReference>
<evidence type="ECO:0000256" key="1">
    <source>
        <dbReference type="ARBA" id="ARBA00022603"/>
    </source>
</evidence>
<dbReference type="GO" id="GO:0009307">
    <property type="term" value="P:DNA restriction-modification system"/>
    <property type="evidence" value="ECO:0007669"/>
    <property type="project" value="InterPro"/>
</dbReference>
<evidence type="ECO:0000256" key="2">
    <source>
        <dbReference type="ARBA" id="ARBA00022679"/>
    </source>
</evidence>